<organism evidence="1">
    <name type="scientific">marine metagenome</name>
    <dbReference type="NCBI Taxonomy" id="408172"/>
    <lineage>
        <taxon>unclassified sequences</taxon>
        <taxon>metagenomes</taxon>
        <taxon>ecological metagenomes</taxon>
    </lineage>
</organism>
<dbReference type="AlphaFoldDB" id="A0A382ZEA0"/>
<sequence length="108" mass="12185">MALPTEKDAPVITEIENFKVVVPWPQEEIEAGMLNRFDMVRIRTDSGITGYATGRSMRPEDLEKVKDTFVGKTPFALEQHLRPHLVKCASVEHALWDIIGKMAAMPVH</sequence>
<feature type="non-terminal residue" evidence="1">
    <location>
        <position position="108"/>
    </location>
</feature>
<reference evidence="1" key="1">
    <citation type="submission" date="2018-05" db="EMBL/GenBank/DDBJ databases">
        <authorList>
            <person name="Lanie J.A."/>
            <person name="Ng W.-L."/>
            <person name="Kazmierczak K.M."/>
            <person name="Andrzejewski T.M."/>
            <person name="Davidsen T.M."/>
            <person name="Wayne K.J."/>
            <person name="Tettelin H."/>
            <person name="Glass J.I."/>
            <person name="Rusch D."/>
            <person name="Podicherti R."/>
            <person name="Tsui H.-C.T."/>
            <person name="Winkler M.E."/>
        </authorList>
    </citation>
    <scope>NUCLEOTIDE SEQUENCE</scope>
</reference>
<proteinExistence type="predicted"/>
<evidence type="ECO:0000313" key="1">
    <source>
        <dbReference type="EMBL" id="SVD93802.1"/>
    </source>
</evidence>
<dbReference type="Gene3D" id="3.30.390.10">
    <property type="entry name" value="Enolase-like, N-terminal domain"/>
    <property type="match status" value="1"/>
</dbReference>
<name>A0A382ZEA0_9ZZZZ</name>
<dbReference type="InterPro" id="IPR029017">
    <property type="entry name" value="Enolase-like_N"/>
</dbReference>
<evidence type="ECO:0008006" key="2">
    <source>
        <dbReference type="Google" id="ProtNLM"/>
    </source>
</evidence>
<dbReference type="EMBL" id="UINC01183182">
    <property type="protein sequence ID" value="SVD93802.1"/>
    <property type="molecule type" value="Genomic_DNA"/>
</dbReference>
<dbReference type="SUPFAM" id="SSF54826">
    <property type="entry name" value="Enolase N-terminal domain-like"/>
    <property type="match status" value="1"/>
</dbReference>
<protein>
    <recommendedName>
        <fullName evidence="2">Mandelate racemase/muconate lactonizing enzyme N-terminal domain-containing protein</fullName>
    </recommendedName>
</protein>
<gene>
    <name evidence="1" type="ORF">METZ01_LOCUS446656</name>
</gene>
<accession>A0A382ZEA0</accession>